<dbReference type="EMBL" id="JABBWE010000044">
    <property type="protein sequence ID" value="KAG1791155.1"/>
    <property type="molecule type" value="Genomic_DNA"/>
</dbReference>
<dbReference type="InterPro" id="IPR052035">
    <property type="entry name" value="ZnF_BED_domain_contain"/>
</dbReference>
<dbReference type="AlphaFoldDB" id="A0A9P7DFU2"/>
<keyword evidence="2" id="KW-0479">Metal-binding</keyword>
<protein>
    <submittedName>
        <fullName evidence="6">Ribonuclease H-like domain-containing protein</fullName>
    </submittedName>
</protein>
<evidence type="ECO:0000256" key="4">
    <source>
        <dbReference type="ARBA" id="ARBA00022833"/>
    </source>
</evidence>
<sequence length="397" mass="45500">MAYDPYLGITAHYIDAPIDKPTDWELKSRTLAFTGIDGDHGGANMARIITRVVDHYGLAGNESIAGEVEVEDDEDWVHAMELEEPALEGEEVDEVSLLPQAKTYFATICKKEGLAPLQLIKWIQTRWGSMCDLIERLIVNCTVWVIFLNRSSKVPKLKGKKYADYAITDEEWNMLSLIEEVLKEPRDAQSMFSSENQPTVGRTIPTLETLQECWVRFASMLKFIKLKTALNKGLKKLKKYYRLVDQNNVSFINLALDPNFKLKYTKEQWDPEYYDAGMILLKEVFNVYAANAASNEVLEVSPPKPDSPIKGGGYGSTMMRKVIKAHMDCEPRGHDSHQELKHYLKSPLETVDDLVKWWGVLWEFPHYTKNITYWESPQYQLFPHPSPPHCSFTTTPQ</sequence>
<dbReference type="GO" id="GO:0005634">
    <property type="term" value="C:nucleus"/>
    <property type="evidence" value="ECO:0007669"/>
    <property type="project" value="UniProtKB-SubCell"/>
</dbReference>
<name>A0A9P7DFU2_9AGAM</name>
<dbReference type="GO" id="GO:0008270">
    <property type="term" value="F:zinc ion binding"/>
    <property type="evidence" value="ECO:0007669"/>
    <property type="project" value="UniProtKB-KW"/>
</dbReference>
<dbReference type="InterPro" id="IPR012337">
    <property type="entry name" value="RNaseH-like_sf"/>
</dbReference>
<dbReference type="PANTHER" id="PTHR46481">
    <property type="entry name" value="ZINC FINGER BED DOMAIN-CONTAINING PROTEIN 4"/>
    <property type="match status" value="1"/>
</dbReference>
<evidence type="ECO:0000256" key="2">
    <source>
        <dbReference type="ARBA" id="ARBA00022723"/>
    </source>
</evidence>
<dbReference type="OrthoDB" id="3058553at2759"/>
<evidence type="ECO:0000256" key="1">
    <source>
        <dbReference type="ARBA" id="ARBA00004123"/>
    </source>
</evidence>
<dbReference type="Proteomes" id="UP000719766">
    <property type="component" value="Unassembled WGS sequence"/>
</dbReference>
<keyword evidence="5" id="KW-0539">Nucleus</keyword>
<dbReference type="PANTHER" id="PTHR46481:SF10">
    <property type="entry name" value="ZINC FINGER BED DOMAIN-CONTAINING PROTEIN 39"/>
    <property type="match status" value="1"/>
</dbReference>
<organism evidence="6 7">
    <name type="scientific">Suillus plorans</name>
    <dbReference type="NCBI Taxonomy" id="116603"/>
    <lineage>
        <taxon>Eukaryota</taxon>
        <taxon>Fungi</taxon>
        <taxon>Dikarya</taxon>
        <taxon>Basidiomycota</taxon>
        <taxon>Agaricomycotina</taxon>
        <taxon>Agaricomycetes</taxon>
        <taxon>Agaricomycetidae</taxon>
        <taxon>Boletales</taxon>
        <taxon>Suillineae</taxon>
        <taxon>Suillaceae</taxon>
        <taxon>Suillus</taxon>
    </lineage>
</organism>
<evidence type="ECO:0000313" key="6">
    <source>
        <dbReference type="EMBL" id="KAG1791155.1"/>
    </source>
</evidence>
<reference evidence="6" key="1">
    <citation type="journal article" date="2020" name="New Phytol.">
        <title>Comparative genomics reveals dynamic genome evolution in host specialist ectomycorrhizal fungi.</title>
        <authorList>
            <person name="Lofgren L.A."/>
            <person name="Nguyen N.H."/>
            <person name="Vilgalys R."/>
            <person name="Ruytinx J."/>
            <person name="Liao H.L."/>
            <person name="Branco S."/>
            <person name="Kuo A."/>
            <person name="LaButti K."/>
            <person name="Lipzen A."/>
            <person name="Andreopoulos W."/>
            <person name="Pangilinan J."/>
            <person name="Riley R."/>
            <person name="Hundley H."/>
            <person name="Na H."/>
            <person name="Barry K."/>
            <person name="Grigoriev I.V."/>
            <person name="Stajich J.E."/>
            <person name="Kennedy P.G."/>
        </authorList>
    </citation>
    <scope>NUCLEOTIDE SEQUENCE</scope>
    <source>
        <strain evidence="6">S12</strain>
    </source>
</reference>
<proteinExistence type="predicted"/>
<keyword evidence="3" id="KW-0863">Zinc-finger</keyword>
<evidence type="ECO:0000256" key="3">
    <source>
        <dbReference type="ARBA" id="ARBA00022771"/>
    </source>
</evidence>
<keyword evidence="7" id="KW-1185">Reference proteome</keyword>
<gene>
    <name evidence="6" type="ORF">HD556DRAFT_1445411</name>
</gene>
<dbReference type="SUPFAM" id="SSF53098">
    <property type="entry name" value="Ribonuclease H-like"/>
    <property type="match status" value="1"/>
</dbReference>
<accession>A0A9P7DFU2</accession>
<comment type="caution">
    <text evidence="6">The sequence shown here is derived from an EMBL/GenBank/DDBJ whole genome shotgun (WGS) entry which is preliminary data.</text>
</comment>
<dbReference type="GeneID" id="64600682"/>
<evidence type="ECO:0000313" key="7">
    <source>
        <dbReference type="Proteomes" id="UP000719766"/>
    </source>
</evidence>
<evidence type="ECO:0000256" key="5">
    <source>
        <dbReference type="ARBA" id="ARBA00023242"/>
    </source>
</evidence>
<comment type="subcellular location">
    <subcellularLocation>
        <location evidence="1">Nucleus</location>
    </subcellularLocation>
</comment>
<dbReference type="RefSeq" id="XP_041158040.1">
    <property type="nucleotide sequence ID" value="XM_041306918.1"/>
</dbReference>
<keyword evidence="4" id="KW-0862">Zinc</keyword>